<accession>A0A1U7M1S9</accession>
<dbReference type="Pfam" id="PF02803">
    <property type="entry name" value="Thiolase_C"/>
    <property type="match status" value="1"/>
</dbReference>
<dbReference type="AlphaFoldDB" id="A0A1U7M1S9"/>
<organism evidence="7 8">
    <name type="scientific">Peptoniphilus porci</name>
    <dbReference type="NCBI Taxonomy" id="2652280"/>
    <lineage>
        <taxon>Bacteria</taxon>
        <taxon>Bacillati</taxon>
        <taxon>Bacillota</taxon>
        <taxon>Tissierellia</taxon>
        <taxon>Tissierellales</taxon>
        <taxon>Peptoniphilaceae</taxon>
        <taxon>Peptoniphilus</taxon>
    </lineage>
</organism>
<evidence type="ECO:0000256" key="6">
    <source>
        <dbReference type="RuleBase" id="RU003557"/>
    </source>
</evidence>
<evidence type="ECO:0000313" key="8">
    <source>
        <dbReference type="Proteomes" id="UP000187166"/>
    </source>
</evidence>
<evidence type="ECO:0000256" key="2">
    <source>
        <dbReference type="ARBA" id="ARBA00012705"/>
    </source>
</evidence>
<accession>A0A848RLM3</accession>
<sequence>MEDRIVIASAARTAVGSFGGQFKTVSAVELGVVAAKEALKRANVKSDMVDEAYIGNVLQAAQGQNVARQVVLGAGIDIKTPAVTINAVCGSGLRAVSLAAQVIKAGDAEIILAGGTESMSMAPYALTNERWGARMGDKKVVDTMIKDGLWDAFNDYHMGITAENVAEKYGITREMQDELATRSQNNAERARKEGRFKDEIVPVEVKDRKGNVTVVDTDEHIREGVTVESIAKLKPSFKKDGGTVTAGNASGINDGAAMLVIMKESKAKELGVEPLAYIISYATAGVDPKIMGTGPIPSSTKALEIAGLKVDDLDLIEANEAFAAQACAVNQVMKFDINKVNVNGGAIAIGHPIGASGARILTTLLFEMQKRDAKKGLATLCIGGGMGTALIVGRD</sequence>
<keyword evidence="8" id="KW-1185">Reference proteome</keyword>
<keyword evidence="3 6" id="KW-0808">Transferase</keyword>
<dbReference type="InterPro" id="IPR020617">
    <property type="entry name" value="Thiolase_C"/>
</dbReference>
<protein>
    <recommendedName>
        <fullName evidence="2">acetyl-CoA C-acetyltransferase</fullName>
        <ecNumber evidence="2">2.3.1.9</ecNumber>
    </recommendedName>
    <alternativeName>
        <fullName evidence="5">Acetoacetyl-CoA thiolase</fullName>
    </alternativeName>
</protein>
<dbReference type="PROSITE" id="PS00737">
    <property type="entry name" value="THIOLASE_2"/>
    <property type="match status" value="1"/>
</dbReference>
<dbReference type="PANTHER" id="PTHR18919:SF107">
    <property type="entry name" value="ACETYL-COA ACETYLTRANSFERASE, CYTOSOLIC"/>
    <property type="match status" value="1"/>
</dbReference>
<dbReference type="PIRSF" id="PIRSF000429">
    <property type="entry name" value="Ac-CoA_Ac_transf"/>
    <property type="match status" value="1"/>
</dbReference>
<dbReference type="InterPro" id="IPR020615">
    <property type="entry name" value="Thiolase_acyl_enz_int_AS"/>
</dbReference>
<dbReference type="Pfam" id="PF00108">
    <property type="entry name" value="Thiolase_N"/>
    <property type="match status" value="1"/>
</dbReference>
<dbReference type="PROSITE" id="PS00098">
    <property type="entry name" value="THIOLASE_1"/>
    <property type="match status" value="1"/>
</dbReference>
<dbReference type="InterPro" id="IPR020613">
    <property type="entry name" value="Thiolase_CS"/>
</dbReference>
<comment type="similarity">
    <text evidence="1 6">Belongs to the thiolase-like superfamily. Thiolase family.</text>
</comment>
<dbReference type="InterPro" id="IPR002155">
    <property type="entry name" value="Thiolase"/>
</dbReference>
<dbReference type="PROSITE" id="PS00099">
    <property type="entry name" value="THIOLASE_3"/>
    <property type="match status" value="1"/>
</dbReference>
<dbReference type="PANTHER" id="PTHR18919">
    <property type="entry name" value="ACETYL-COA C-ACYLTRANSFERASE"/>
    <property type="match status" value="1"/>
</dbReference>
<dbReference type="InterPro" id="IPR016039">
    <property type="entry name" value="Thiolase-like"/>
</dbReference>
<dbReference type="eggNOG" id="COG0183">
    <property type="taxonomic scope" value="Bacteria"/>
</dbReference>
<dbReference type="RefSeq" id="WP_075660199.1">
    <property type="nucleotide sequence ID" value="NZ_JABDSR010000006.1"/>
</dbReference>
<dbReference type="InterPro" id="IPR020610">
    <property type="entry name" value="Thiolase_AS"/>
</dbReference>
<name>A0A1U7M1S9_9FIRM</name>
<keyword evidence="4 6" id="KW-0012">Acyltransferase</keyword>
<evidence type="ECO:0000256" key="5">
    <source>
        <dbReference type="ARBA" id="ARBA00030755"/>
    </source>
</evidence>
<dbReference type="FunFam" id="3.40.47.10:FF:000010">
    <property type="entry name" value="Acetyl-CoA acetyltransferase (Thiolase)"/>
    <property type="match status" value="1"/>
</dbReference>
<evidence type="ECO:0000256" key="4">
    <source>
        <dbReference type="ARBA" id="ARBA00023315"/>
    </source>
</evidence>
<comment type="caution">
    <text evidence="7">The sequence shown here is derived from an EMBL/GenBank/DDBJ whole genome shotgun (WGS) entry which is preliminary data.</text>
</comment>
<dbReference type="EC" id="2.3.1.9" evidence="2"/>
<dbReference type="Proteomes" id="UP000187166">
    <property type="component" value="Unassembled WGS sequence"/>
</dbReference>
<evidence type="ECO:0000256" key="3">
    <source>
        <dbReference type="ARBA" id="ARBA00022679"/>
    </source>
</evidence>
<gene>
    <name evidence="7" type="ORF">BIV18_08620</name>
</gene>
<dbReference type="GO" id="GO:0003985">
    <property type="term" value="F:acetyl-CoA C-acetyltransferase activity"/>
    <property type="evidence" value="ECO:0007669"/>
    <property type="project" value="UniProtKB-EC"/>
</dbReference>
<evidence type="ECO:0000313" key="7">
    <source>
        <dbReference type="EMBL" id="OLR65568.1"/>
    </source>
</evidence>
<dbReference type="InterPro" id="IPR020616">
    <property type="entry name" value="Thiolase_N"/>
</dbReference>
<dbReference type="STRING" id="1465756.BIV18_08620"/>
<dbReference type="NCBIfam" id="TIGR01930">
    <property type="entry name" value="AcCoA-C-Actrans"/>
    <property type="match status" value="1"/>
</dbReference>
<proteinExistence type="inferred from homology"/>
<dbReference type="CDD" id="cd00751">
    <property type="entry name" value="thiolase"/>
    <property type="match status" value="1"/>
</dbReference>
<dbReference type="SUPFAM" id="SSF53901">
    <property type="entry name" value="Thiolase-like"/>
    <property type="match status" value="2"/>
</dbReference>
<dbReference type="Gene3D" id="3.40.47.10">
    <property type="match status" value="2"/>
</dbReference>
<dbReference type="EMBL" id="MJIH01000001">
    <property type="protein sequence ID" value="OLR65568.1"/>
    <property type="molecule type" value="Genomic_DNA"/>
</dbReference>
<reference evidence="7 8" key="1">
    <citation type="journal article" date="2016" name="Appl. Environ. Microbiol.">
        <title>Function and Phylogeny of Bacterial Butyryl Coenzyme A:Acetate Transferases and Their Diversity in the Proximal Colon of Swine.</title>
        <authorList>
            <person name="Trachsel J."/>
            <person name="Bayles D.O."/>
            <person name="Looft T."/>
            <person name="Levine U.Y."/>
            <person name="Allen H.K."/>
        </authorList>
    </citation>
    <scope>NUCLEOTIDE SEQUENCE [LARGE SCALE GENOMIC DNA]</scope>
    <source>
        <strain evidence="7 8">35-6-1</strain>
    </source>
</reference>
<evidence type="ECO:0000256" key="1">
    <source>
        <dbReference type="ARBA" id="ARBA00010982"/>
    </source>
</evidence>